<dbReference type="PROSITE" id="PS00943">
    <property type="entry name" value="UBIA"/>
    <property type="match status" value="1"/>
</dbReference>
<dbReference type="InterPro" id="IPR030470">
    <property type="entry name" value="UbiA_prenylTrfase_CS"/>
</dbReference>
<dbReference type="InterPro" id="IPR044878">
    <property type="entry name" value="UbiA_sf"/>
</dbReference>
<protein>
    <recommendedName>
        <fullName evidence="9">4-hydroxybenzoate polyprenyltransferase, mitochondrial</fullName>
        <shortName evidence="9">4-HB polyprenyltransferase</shortName>
        <ecNumber evidence="9">2.5.1.39</ecNumber>
    </recommendedName>
    <alternativeName>
        <fullName evidence="9">Para-hydroxybenzoate--polyprenyltransferase</fullName>
        <shortName evidence="9">PHB:PPT</shortName>
        <shortName evidence="9">PHB:polyprenyltransferase</shortName>
    </alternativeName>
</protein>
<evidence type="ECO:0000256" key="9">
    <source>
        <dbReference type="HAMAP-Rule" id="MF_03189"/>
    </source>
</evidence>
<dbReference type="Gene3D" id="1.20.120.1780">
    <property type="entry name" value="UbiA prenyltransferase"/>
    <property type="match status" value="1"/>
</dbReference>
<keyword evidence="6 9" id="KW-1133">Transmembrane helix</keyword>
<comment type="subcellular location">
    <subcellularLocation>
        <location evidence="2">Membrane</location>
        <topology evidence="2">Multi-pass membrane protein</topology>
    </subcellularLocation>
    <subcellularLocation>
        <location evidence="9">Mitochondrion inner membrane</location>
        <topology evidence="9">Multi-pass membrane protein</topology>
        <orientation evidence="9">Matrix side</orientation>
    </subcellularLocation>
</comment>
<evidence type="ECO:0000313" key="11">
    <source>
        <dbReference type="EMBL" id="GAQ88895.1"/>
    </source>
</evidence>
<dbReference type="FunFam" id="1.10.357.140:FF:000003">
    <property type="entry name" value="4-hydroxybenzoate polyprenyltransferase, mitochondrial"/>
    <property type="match status" value="1"/>
</dbReference>
<keyword evidence="12" id="KW-1185">Reference proteome</keyword>
<dbReference type="PANTHER" id="PTHR11048:SF28">
    <property type="entry name" value="4-HYDROXYBENZOATE POLYPRENYLTRANSFERASE, MITOCHONDRIAL"/>
    <property type="match status" value="1"/>
</dbReference>
<comment type="function">
    <text evidence="9">Catalyzes the prenylation of para-hydroxybenzoate (PHB) with an all-trans polyprenyl group. Mediates the second step in the final reaction sequence of coenzyme Q (CoQ) biosynthesis, which is the condensation of the polyisoprenoid side chain with PHB, generating the first membrane-bound Q intermediate.</text>
</comment>
<dbReference type="EMBL" id="DF237416">
    <property type="protein sequence ID" value="GAQ88895.1"/>
    <property type="molecule type" value="Genomic_DNA"/>
</dbReference>
<keyword evidence="4 9" id="KW-0808">Transferase</keyword>
<name>A0A0U9HKU7_KLENI</name>
<dbReference type="AlphaFoldDB" id="A0A0U9HKU7"/>
<dbReference type="InterPro" id="IPR039653">
    <property type="entry name" value="Prenyltransferase"/>
</dbReference>
<dbReference type="Gene3D" id="1.10.357.140">
    <property type="entry name" value="UbiA prenyltransferase"/>
    <property type="match status" value="1"/>
</dbReference>
<dbReference type="OrthoDB" id="18170at2759"/>
<dbReference type="GO" id="GO:0005743">
    <property type="term" value="C:mitochondrial inner membrane"/>
    <property type="evidence" value="ECO:0000318"/>
    <property type="project" value="GO_Central"/>
</dbReference>
<sequence length="577" mass="62446">MLRQVALLLRQRLEASPGLHGPRLGRGRLLECTQRLQEWALSDDSTRQQAFCENQTEAQCLVAPRRNEKRSEWECHQADCSALACDEPGGIDGGTSQNNQCQVRLSGWALVNHRRCSAGAARGGNQQIALPFSALQFNSHHAWLPGYDSFALHGHKSYSGAGGPLTSTAHSKLQQPLPTPPNGSVGPIAALAPSHPASQNSSTTPIEDPPVSGTAPKRPLLKSGVLDGPPTAVSHWLQRICPPRIWPYVQLGRYDKPIGTWLLAWPCFWSIALAAPPGALPDPVLLAWFGAGAIVMRGAGCTVNDMWDQDIDSKVFRTQDRPIASKRVSPRKAFLFLAAQSTVGLGVLLQLNDFSKVLGASSLFLVATYPLMKRITSWPQAYLGLTFNWGALLGWSAVKGSLFLPAVGPLYAAGICWTLVYDTIYAHQDKEDDKLVGVKSTALRFGTATPQWLAGFGAATLAGLAASGAAREVCVEQVVRGHRLCKHRGGKAGGRLNDATSKALALSHHQQQISTLRANLGITHVAGSFVISRVPGIRRDLRGLRGTAHPFNQWREASSHRVSRSNNDEQDLDLKLF</sequence>
<keyword evidence="9" id="KW-0414">Isoprene biosynthesis</keyword>
<dbReference type="PANTHER" id="PTHR11048">
    <property type="entry name" value="PRENYLTRANSFERASES"/>
    <property type="match status" value="1"/>
</dbReference>
<dbReference type="HAMAP" id="MF_01635">
    <property type="entry name" value="UbiA"/>
    <property type="match status" value="1"/>
</dbReference>
<organism evidence="11 12">
    <name type="scientific">Klebsormidium nitens</name>
    <name type="common">Green alga</name>
    <name type="synonym">Ulothrix nitens</name>
    <dbReference type="NCBI Taxonomy" id="105231"/>
    <lineage>
        <taxon>Eukaryota</taxon>
        <taxon>Viridiplantae</taxon>
        <taxon>Streptophyta</taxon>
        <taxon>Klebsormidiophyceae</taxon>
        <taxon>Klebsormidiales</taxon>
        <taxon>Klebsormidiaceae</taxon>
        <taxon>Klebsormidium</taxon>
    </lineage>
</organism>
<evidence type="ECO:0000313" key="12">
    <source>
        <dbReference type="Proteomes" id="UP000054558"/>
    </source>
</evidence>
<keyword evidence="7 9" id="KW-0472">Membrane</keyword>
<dbReference type="InterPro" id="IPR006370">
    <property type="entry name" value="HB_polyprenyltransferase-like"/>
</dbReference>
<dbReference type="CDD" id="cd13959">
    <property type="entry name" value="PT_UbiA_COQ2"/>
    <property type="match status" value="1"/>
</dbReference>
<reference evidence="11 12" key="1">
    <citation type="journal article" date="2014" name="Nat. Commun.">
        <title>Klebsormidium flaccidum genome reveals primary factors for plant terrestrial adaptation.</title>
        <authorList>
            <person name="Hori K."/>
            <person name="Maruyama F."/>
            <person name="Fujisawa T."/>
            <person name="Togashi T."/>
            <person name="Yamamoto N."/>
            <person name="Seo M."/>
            <person name="Sato S."/>
            <person name="Yamada T."/>
            <person name="Mori H."/>
            <person name="Tajima N."/>
            <person name="Moriyama T."/>
            <person name="Ikeuchi M."/>
            <person name="Watanabe M."/>
            <person name="Wada H."/>
            <person name="Kobayashi K."/>
            <person name="Saito M."/>
            <person name="Masuda T."/>
            <person name="Sasaki-Sekimoto Y."/>
            <person name="Mashiguchi K."/>
            <person name="Awai K."/>
            <person name="Shimojima M."/>
            <person name="Masuda S."/>
            <person name="Iwai M."/>
            <person name="Nobusawa T."/>
            <person name="Narise T."/>
            <person name="Kondo S."/>
            <person name="Saito H."/>
            <person name="Sato R."/>
            <person name="Murakawa M."/>
            <person name="Ihara Y."/>
            <person name="Oshima-Yamada Y."/>
            <person name="Ohtaka K."/>
            <person name="Satoh M."/>
            <person name="Sonobe K."/>
            <person name="Ishii M."/>
            <person name="Ohtani R."/>
            <person name="Kanamori-Sato M."/>
            <person name="Honoki R."/>
            <person name="Miyazaki D."/>
            <person name="Mochizuki H."/>
            <person name="Umetsu J."/>
            <person name="Higashi K."/>
            <person name="Shibata D."/>
            <person name="Kamiya Y."/>
            <person name="Sato N."/>
            <person name="Nakamura Y."/>
            <person name="Tabata S."/>
            <person name="Ida S."/>
            <person name="Kurokawa K."/>
            <person name="Ohta H."/>
        </authorList>
    </citation>
    <scope>NUCLEOTIDE SEQUENCE [LARGE SCALE GENOMIC DNA]</scope>
    <source>
        <strain evidence="11 12">NIES-2285</strain>
    </source>
</reference>
<evidence type="ECO:0000256" key="2">
    <source>
        <dbReference type="ARBA" id="ARBA00004141"/>
    </source>
</evidence>
<dbReference type="GO" id="GO:0008299">
    <property type="term" value="P:isoprenoid biosynthetic process"/>
    <property type="evidence" value="ECO:0007669"/>
    <property type="project" value="UniProtKB-UniRule"/>
</dbReference>
<keyword evidence="9" id="KW-0831">Ubiquinone biosynthesis</keyword>
<dbReference type="InterPro" id="IPR000537">
    <property type="entry name" value="UbiA_prenyltransferase"/>
</dbReference>
<evidence type="ECO:0000256" key="7">
    <source>
        <dbReference type="ARBA" id="ARBA00023136"/>
    </source>
</evidence>
<dbReference type="Pfam" id="PF01040">
    <property type="entry name" value="UbiA"/>
    <property type="match status" value="1"/>
</dbReference>
<keyword evidence="5 9" id="KW-0812">Transmembrane</keyword>
<dbReference type="EC" id="2.5.1.39" evidence="9"/>
<evidence type="ECO:0000256" key="10">
    <source>
        <dbReference type="SAM" id="MobiDB-lite"/>
    </source>
</evidence>
<dbReference type="GO" id="GO:0006744">
    <property type="term" value="P:ubiquinone biosynthetic process"/>
    <property type="evidence" value="ECO:0000318"/>
    <property type="project" value="GO_Central"/>
</dbReference>
<dbReference type="GO" id="GO:0102930">
    <property type="term" value="F:4-hydroxybenzoate geranyltransferase activity"/>
    <property type="evidence" value="ECO:0007669"/>
    <property type="project" value="UniProtKB-EC"/>
</dbReference>
<evidence type="ECO:0000256" key="8">
    <source>
        <dbReference type="ARBA" id="ARBA00050283"/>
    </source>
</evidence>
<comment type="catalytic activity">
    <reaction evidence="9">
        <text>an all-trans-polyprenyl diphosphate + 4-hydroxybenzoate = a 4-hydroxy-3-(all-trans-polyprenyl)benzoate + diphosphate</text>
        <dbReference type="Rhea" id="RHEA:44504"/>
        <dbReference type="Rhea" id="RHEA-COMP:9514"/>
        <dbReference type="Rhea" id="RHEA-COMP:9564"/>
        <dbReference type="ChEBI" id="CHEBI:17879"/>
        <dbReference type="ChEBI" id="CHEBI:33019"/>
        <dbReference type="ChEBI" id="CHEBI:58914"/>
        <dbReference type="ChEBI" id="CHEBI:78396"/>
        <dbReference type="EC" id="2.5.1.39"/>
    </reaction>
</comment>
<proteinExistence type="inferred from homology"/>
<gene>
    <name evidence="11" type="ORF">KFL_004670115</name>
</gene>
<evidence type="ECO:0000256" key="6">
    <source>
        <dbReference type="ARBA" id="ARBA00022989"/>
    </source>
</evidence>
<dbReference type="GO" id="GO:0008412">
    <property type="term" value="F:4-hydroxybenzoate polyprenyltransferase activity"/>
    <property type="evidence" value="ECO:0007669"/>
    <property type="project" value="UniProtKB-EC"/>
</dbReference>
<comment type="similarity">
    <text evidence="3 9">Belongs to the UbiA prenyltransferase family.</text>
</comment>
<comment type="pathway">
    <text evidence="9">Cofactor biosynthesis; ubiquinone biosynthesis.</text>
</comment>
<keyword evidence="9" id="KW-0999">Mitochondrion inner membrane</keyword>
<keyword evidence="9" id="KW-0496">Mitochondrion</keyword>
<dbReference type="Proteomes" id="UP000054558">
    <property type="component" value="Unassembled WGS sequence"/>
</dbReference>
<evidence type="ECO:0000256" key="5">
    <source>
        <dbReference type="ARBA" id="ARBA00022692"/>
    </source>
</evidence>
<dbReference type="GO" id="GO:0016765">
    <property type="term" value="F:transferase activity, transferring alkyl or aryl (other than methyl) groups"/>
    <property type="evidence" value="ECO:0000318"/>
    <property type="project" value="GO_Central"/>
</dbReference>
<accession>A0A0U9HKU7</accession>
<dbReference type="FunFam" id="1.20.120.1780:FF:000001">
    <property type="entry name" value="4-hydroxybenzoate octaprenyltransferase"/>
    <property type="match status" value="1"/>
</dbReference>
<dbReference type="UniPathway" id="UPA00232"/>
<feature type="compositionally biased region" description="Polar residues" evidence="10">
    <location>
        <begin position="196"/>
        <end position="205"/>
    </location>
</feature>
<comment type="cofactor">
    <cofactor evidence="1 9">
        <name>Mg(2+)</name>
        <dbReference type="ChEBI" id="CHEBI:18420"/>
    </cofactor>
</comment>
<feature type="region of interest" description="Disordered" evidence="10">
    <location>
        <begin position="163"/>
        <end position="218"/>
    </location>
</feature>
<feature type="compositionally biased region" description="Polar residues" evidence="10">
    <location>
        <begin position="165"/>
        <end position="176"/>
    </location>
</feature>
<comment type="catalytic activity">
    <reaction evidence="8">
        <text>4-hydroxybenzoate + (2E)-geranyl diphosphate = 3-geranyl-4-hydroxybenzoate + diphosphate</text>
        <dbReference type="Rhea" id="RHEA:27854"/>
        <dbReference type="ChEBI" id="CHEBI:17879"/>
        <dbReference type="ChEBI" id="CHEBI:33019"/>
        <dbReference type="ChEBI" id="CHEBI:58057"/>
        <dbReference type="ChEBI" id="CHEBI:60878"/>
        <dbReference type="EC" id="2.5.1.93"/>
    </reaction>
</comment>
<evidence type="ECO:0000256" key="1">
    <source>
        <dbReference type="ARBA" id="ARBA00001946"/>
    </source>
</evidence>
<dbReference type="STRING" id="105231.A0A0U9HKU7"/>
<evidence type="ECO:0000256" key="3">
    <source>
        <dbReference type="ARBA" id="ARBA00005985"/>
    </source>
</evidence>
<evidence type="ECO:0000256" key="4">
    <source>
        <dbReference type="ARBA" id="ARBA00022679"/>
    </source>
</evidence>
<dbReference type="NCBIfam" id="TIGR01474">
    <property type="entry name" value="ubiA_proteo"/>
    <property type="match status" value="1"/>
</dbReference>